<dbReference type="InterPro" id="IPR011611">
    <property type="entry name" value="PfkB_dom"/>
</dbReference>
<dbReference type="CDD" id="cd01164">
    <property type="entry name" value="FruK_PfkB_like"/>
    <property type="match status" value="1"/>
</dbReference>
<comment type="pathway">
    <text evidence="7">Carbohydrate metabolism; D-tagatose 6-phosphate degradation; D-glyceraldehyde 3-phosphate and glycerone phosphate from D-tagatose 6-phosphate: step 1/2.</text>
</comment>
<comment type="function">
    <text evidence="8">Catalyzes the ATP-dependent phosphorylation of fructose-l-phosphate to fructose-l,6-bisphosphate.</text>
</comment>
<evidence type="ECO:0000259" key="9">
    <source>
        <dbReference type="Pfam" id="PF00294"/>
    </source>
</evidence>
<dbReference type="InterPro" id="IPR017583">
    <property type="entry name" value="Tagatose/fructose_Pkinase"/>
</dbReference>
<dbReference type="PANTHER" id="PTHR46566:SF5">
    <property type="entry name" value="1-PHOSPHOFRUCTOKINASE"/>
    <property type="match status" value="1"/>
</dbReference>
<dbReference type="InterPro" id="IPR002173">
    <property type="entry name" value="Carboh/pur_kinase_PfkB_CS"/>
</dbReference>
<dbReference type="Proteomes" id="UP000768567">
    <property type="component" value="Unassembled WGS sequence"/>
</dbReference>
<sequence length="314" mass="32763">MIVTVTVNPAMDKTAEIDCLRPHALNRLAGVVSDVGGKGINVSKTIAALGRQSVACGFLAGQTGLSIGQTLQNWPGGGIRPDFLTVPGETRTNLKLVEPGGALTELNEQGPRLSTADLEALARKLEGYAAPGTLFVLAGSVGPGVPPELYRDLTLRLRQKGAKVFVDADGPLFARALEATPDIIKPNAFELGQYFGLDHIPAGEELIRLGRTLAGRGIGLVCISMGGEGACFVQGERVWRAPALPVTPRSSVGAGDAMVAAIACGVEEELPVEDCLRLAMAVSAGAVTTRGTRPPDRETVEQLLPQVQLMGPVC</sequence>
<protein>
    <recommendedName>
        <fullName evidence="7">Tagatose-6-phosphate kinase</fullName>
        <ecNumber evidence="7">2.7.1.144</ecNumber>
    </recommendedName>
</protein>
<dbReference type="PROSITE" id="PS00584">
    <property type="entry name" value="PFKB_KINASES_2"/>
    <property type="match status" value="1"/>
</dbReference>
<dbReference type="SUPFAM" id="SSF53613">
    <property type="entry name" value="Ribokinase-like"/>
    <property type="match status" value="1"/>
</dbReference>
<organism evidence="10 11">
    <name type="scientific">Gemmiger gallinarum</name>
    <dbReference type="NCBI Taxonomy" id="2779354"/>
    <lineage>
        <taxon>Bacteria</taxon>
        <taxon>Bacillati</taxon>
        <taxon>Bacillota</taxon>
        <taxon>Clostridia</taxon>
        <taxon>Eubacteriales</taxon>
        <taxon>Gemmiger</taxon>
    </lineage>
</organism>
<evidence type="ECO:0000256" key="6">
    <source>
        <dbReference type="ARBA" id="ARBA00047745"/>
    </source>
</evidence>
<comment type="caution">
    <text evidence="10">The sequence shown here is derived from an EMBL/GenBank/DDBJ whole genome shotgun (WGS) entry which is preliminary data.</text>
</comment>
<comment type="catalytic activity">
    <reaction evidence="6 8">
        <text>beta-D-fructose 1-phosphate + ATP = beta-D-fructose 1,6-bisphosphate + ADP + H(+)</text>
        <dbReference type="Rhea" id="RHEA:14213"/>
        <dbReference type="ChEBI" id="CHEBI:15378"/>
        <dbReference type="ChEBI" id="CHEBI:30616"/>
        <dbReference type="ChEBI" id="CHEBI:32966"/>
        <dbReference type="ChEBI" id="CHEBI:138881"/>
        <dbReference type="ChEBI" id="CHEBI:456216"/>
        <dbReference type="EC" id="2.7.1.56"/>
    </reaction>
</comment>
<dbReference type="EC" id="2.7.1.144" evidence="7"/>
<accession>A0ABR9R5B9</accession>
<proteinExistence type="inferred from homology"/>
<dbReference type="NCBIfam" id="TIGR03168">
    <property type="entry name" value="1-PFK"/>
    <property type="match status" value="1"/>
</dbReference>
<gene>
    <name evidence="10" type="primary">pfkB</name>
    <name evidence="10" type="ORF">INF35_11165</name>
</gene>
<evidence type="ECO:0000256" key="5">
    <source>
        <dbReference type="ARBA" id="ARBA00022840"/>
    </source>
</evidence>
<dbReference type="InterPro" id="IPR029056">
    <property type="entry name" value="Ribokinase-like"/>
</dbReference>
<dbReference type="Pfam" id="PF00294">
    <property type="entry name" value="PfkB"/>
    <property type="match status" value="1"/>
</dbReference>
<keyword evidence="5 7" id="KW-0067">ATP-binding</keyword>
<name>A0ABR9R5B9_9FIRM</name>
<keyword evidence="4 8" id="KW-0418">Kinase</keyword>
<comment type="similarity">
    <text evidence="7">Belongs to the carbohydrate kinase PfkB family. LacC subfamily.</text>
</comment>
<dbReference type="PIRSF" id="PIRSF000535">
    <property type="entry name" value="1PFK/6PFK/LacC"/>
    <property type="match status" value="1"/>
</dbReference>
<keyword evidence="11" id="KW-1185">Reference proteome</keyword>
<evidence type="ECO:0000313" key="11">
    <source>
        <dbReference type="Proteomes" id="UP000768567"/>
    </source>
</evidence>
<dbReference type="GO" id="GO:0008662">
    <property type="term" value="F:1-phosphofructokinase activity"/>
    <property type="evidence" value="ECO:0007669"/>
    <property type="project" value="UniProtKB-EC"/>
</dbReference>
<evidence type="ECO:0000256" key="7">
    <source>
        <dbReference type="PIRNR" id="PIRNR000535"/>
    </source>
</evidence>
<evidence type="ECO:0000256" key="8">
    <source>
        <dbReference type="RuleBase" id="RU369061"/>
    </source>
</evidence>
<reference evidence="10 11" key="1">
    <citation type="submission" date="2020-10" db="EMBL/GenBank/DDBJ databases">
        <title>ChiBAC.</title>
        <authorList>
            <person name="Zenner C."/>
            <person name="Hitch T.C.A."/>
            <person name="Clavel T."/>
        </authorList>
    </citation>
    <scope>NUCLEOTIDE SEQUENCE [LARGE SCALE GENOMIC DNA]</scope>
    <source>
        <strain evidence="10 11">DSM 109015</strain>
    </source>
</reference>
<dbReference type="InterPro" id="IPR022463">
    <property type="entry name" value="1-PFruKinase"/>
</dbReference>
<dbReference type="RefSeq" id="WP_193502431.1">
    <property type="nucleotide sequence ID" value="NZ_JADCKC010000003.1"/>
</dbReference>
<dbReference type="PANTHER" id="PTHR46566">
    <property type="entry name" value="1-PHOSPHOFRUCTOKINASE-RELATED"/>
    <property type="match status" value="1"/>
</dbReference>
<comment type="catalytic activity">
    <reaction evidence="7">
        <text>D-tagatofuranose 6-phosphate + ATP = D-tagatofuranose 1,6-bisphosphate + ADP + H(+)</text>
        <dbReference type="Rhea" id="RHEA:12420"/>
        <dbReference type="ChEBI" id="CHEBI:15378"/>
        <dbReference type="ChEBI" id="CHEBI:30616"/>
        <dbReference type="ChEBI" id="CHEBI:58694"/>
        <dbReference type="ChEBI" id="CHEBI:58695"/>
        <dbReference type="ChEBI" id="CHEBI:456216"/>
        <dbReference type="EC" id="2.7.1.144"/>
    </reaction>
</comment>
<dbReference type="EMBL" id="JADCKC010000003">
    <property type="protein sequence ID" value="MBE5038346.1"/>
    <property type="molecule type" value="Genomic_DNA"/>
</dbReference>
<evidence type="ECO:0000256" key="2">
    <source>
        <dbReference type="ARBA" id="ARBA00022679"/>
    </source>
</evidence>
<comment type="similarity">
    <text evidence="1">Belongs to the carbohydrate kinase pfkB family.</text>
</comment>
<evidence type="ECO:0000256" key="3">
    <source>
        <dbReference type="ARBA" id="ARBA00022741"/>
    </source>
</evidence>
<evidence type="ECO:0000256" key="1">
    <source>
        <dbReference type="ARBA" id="ARBA00005380"/>
    </source>
</evidence>
<keyword evidence="7" id="KW-0423">Lactose metabolism</keyword>
<feature type="domain" description="Carbohydrate kinase PfkB" evidence="9">
    <location>
        <begin position="23"/>
        <end position="295"/>
    </location>
</feature>
<dbReference type="NCBIfam" id="TIGR03828">
    <property type="entry name" value="pfkB"/>
    <property type="match status" value="1"/>
</dbReference>
<evidence type="ECO:0000313" key="10">
    <source>
        <dbReference type="EMBL" id="MBE5038346.1"/>
    </source>
</evidence>
<keyword evidence="3 7" id="KW-0547">Nucleotide-binding</keyword>
<keyword evidence="2 7" id="KW-0808">Transferase</keyword>
<dbReference type="Gene3D" id="3.40.1190.20">
    <property type="match status" value="1"/>
</dbReference>
<evidence type="ECO:0000256" key="4">
    <source>
        <dbReference type="ARBA" id="ARBA00022777"/>
    </source>
</evidence>